<proteinExistence type="inferred from homology"/>
<evidence type="ECO:0000256" key="4">
    <source>
        <dbReference type="ARBA" id="ARBA00026170"/>
    </source>
</evidence>
<gene>
    <name evidence="5" type="primary">kti12-L</name>
    <name evidence="5" type="ORF">Hamer_G019480</name>
</gene>
<dbReference type="Gene3D" id="3.40.50.300">
    <property type="entry name" value="P-loop containing nucleotide triphosphate hydrolases"/>
    <property type="match status" value="1"/>
</dbReference>
<dbReference type="GO" id="GO:0005524">
    <property type="term" value="F:ATP binding"/>
    <property type="evidence" value="ECO:0007669"/>
    <property type="project" value="UniProtKB-KW"/>
</dbReference>
<dbReference type="Pfam" id="PF08433">
    <property type="entry name" value="KTI12"/>
    <property type="match status" value="1"/>
</dbReference>
<dbReference type="Proteomes" id="UP000747542">
    <property type="component" value="Unassembled WGS sequence"/>
</dbReference>
<name>A0A8J5MP02_HOMAM</name>
<sequence>CNQSLHRYLSRNFEEETTHPFLLSPFLSGLCKVNKHHLLLLVLGGLWDMPLVIISGFPSSGKTRRTLEIKNYFESEKSKKVTVVSENELLVGKNEIFSDSKQEKEIRGTLKGDAIRLLNKDDIVILDAGNYIKGFRYELYCASKQIKTTQCLVQCVAPIEQAWTWNQMRPENERYTREVFDGLVMRYETPNSKDAPPCDPMHDALYLCKPPPPNQSTQTQPLSSTNFLFELDRTTQDVTSCIMSAQRTLVPGDSIKVPGVEESISLGRKVTLAEVTRARRQFISYTKMHPVEDTSKLMSLFIRYLNSTLG</sequence>
<dbReference type="InterPro" id="IPR013641">
    <property type="entry name" value="KTI12/PSTK"/>
</dbReference>
<comment type="similarity">
    <text evidence="3">Belongs to the KTI12 family.</text>
</comment>
<dbReference type="SUPFAM" id="SSF52540">
    <property type="entry name" value="P-loop containing nucleoside triphosphate hydrolases"/>
    <property type="match status" value="1"/>
</dbReference>
<evidence type="ECO:0000256" key="2">
    <source>
        <dbReference type="ARBA" id="ARBA00022840"/>
    </source>
</evidence>
<dbReference type="EMBL" id="JAHLQT010035076">
    <property type="protein sequence ID" value="KAG7158464.1"/>
    <property type="molecule type" value="Genomic_DNA"/>
</dbReference>
<dbReference type="PANTHER" id="PTHR12435">
    <property type="match status" value="1"/>
</dbReference>
<comment type="caution">
    <text evidence="5">The sequence shown here is derived from an EMBL/GenBank/DDBJ whole genome shotgun (WGS) entry which is preliminary data.</text>
</comment>
<evidence type="ECO:0000256" key="1">
    <source>
        <dbReference type="ARBA" id="ARBA00022741"/>
    </source>
</evidence>
<keyword evidence="6" id="KW-1185">Reference proteome</keyword>
<evidence type="ECO:0000313" key="6">
    <source>
        <dbReference type="Proteomes" id="UP000747542"/>
    </source>
</evidence>
<dbReference type="AlphaFoldDB" id="A0A8J5MP02"/>
<keyword evidence="2" id="KW-0067">ATP-binding</keyword>
<dbReference type="InterPro" id="IPR027417">
    <property type="entry name" value="P-loop_NTPase"/>
</dbReference>
<organism evidence="5 6">
    <name type="scientific">Homarus americanus</name>
    <name type="common">American lobster</name>
    <dbReference type="NCBI Taxonomy" id="6706"/>
    <lineage>
        <taxon>Eukaryota</taxon>
        <taxon>Metazoa</taxon>
        <taxon>Ecdysozoa</taxon>
        <taxon>Arthropoda</taxon>
        <taxon>Crustacea</taxon>
        <taxon>Multicrustacea</taxon>
        <taxon>Malacostraca</taxon>
        <taxon>Eumalacostraca</taxon>
        <taxon>Eucarida</taxon>
        <taxon>Decapoda</taxon>
        <taxon>Pleocyemata</taxon>
        <taxon>Astacidea</taxon>
        <taxon>Nephropoidea</taxon>
        <taxon>Nephropidae</taxon>
        <taxon>Homarus</taxon>
    </lineage>
</organism>
<evidence type="ECO:0000256" key="3">
    <source>
        <dbReference type="ARBA" id="ARBA00025768"/>
    </source>
</evidence>
<accession>A0A8J5MP02</accession>
<keyword evidence="1" id="KW-0547">Nucleotide-binding</keyword>
<feature type="non-terminal residue" evidence="5">
    <location>
        <position position="310"/>
    </location>
</feature>
<reference evidence="5" key="1">
    <citation type="journal article" date="2021" name="Sci. Adv.">
        <title>The American lobster genome reveals insights on longevity, neural, and immune adaptations.</title>
        <authorList>
            <person name="Polinski J.M."/>
            <person name="Zimin A.V."/>
            <person name="Clark K.F."/>
            <person name="Kohn A.B."/>
            <person name="Sadowski N."/>
            <person name="Timp W."/>
            <person name="Ptitsyn A."/>
            <person name="Khanna P."/>
            <person name="Romanova D.Y."/>
            <person name="Williams P."/>
            <person name="Greenwood S.J."/>
            <person name="Moroz L.L."/>
            <person name="Walt D.R."/>
            <person name="Bodnar A.G."/>
        </authorList>
    </citation>
    <scope>NUCLEOTIDE SEQUENCE</scope>
    <source>
        <strain evidence="5">GMGI-L3</strain>
    </source>
</reference>
<protein>
    <recommendedName>
        <fullName evidence="4">Protein KTI12 homolog</fullName>
    </recommendedName>
</protein>
<evidence type="ECO:0000313" key="5">
    <source>
        <dbReference type="EMBL" id="KAG7158464.1"/>
    </source>
</evidence>